<reference evidence="1" key="2">
    <citation type="journal article" date="2015" name="Fish Shellfish Immunol.">
        <title>Early steps in the European eel (Anguilla anguilla)-Vibrio vulnificus interaction in the gills: Role of the RtxA13 toxin.</title>
        <authorList>
            <person name="Callol A."/>
            <person name="Pajuelo D."/>
            <person name="Ebbesson L."/>
            <person name="Teles M."/>
            <person name="MacKenzie S."/>
            <person name="Amaro C."/>
        </authorList>
    </citation>
    <scope>NUCLEOTIDE SEQUENCE</scope>
</reference>
<dbReference type="EMBL" id="GBXM01023132">
    <property type="protein sequence ID" value="JAH85445.1"/>
    <property type="molecule type" value="Transcribed_RNA"/>
</dbReference>
<accession>A0A0E9W785</accession>
<sequence>MKEKNTAFIYFHNKQLSTRTTRKMVSTIPVTLRTCVFSLYLISAGLEGLRPRCAVYTIM</sequence>
<dbReference type="AlphaFoldDB" id="A0A0E9W785"/>
<reference evidence="1" key="1">
    <citation type="submission" date="2014-11" db="EMBL/GenBank/DDBJ databases">
        <authorList>
            <person name="Amaro Gonzalez C."/>
        </authorList>
    </citation>
    <scope>NUCLEOTIDE SEQUENCE</scope>
</reference>
<protein>
    <submittedName>
        <fullName evidence="1">Uncharacterized protein</fullName>
    </submittedName>
</protein>
<organism evidence="1">
    <name type="scientific">Anguilla anguilla</name>
    <name type="common">European freshwater eel</name>
    <name type="synonym">Muraena anguilla</name>
    <dbReference type="NCBI Taxonomy" id="7936"/>
    <lineage>
        <taxon>Eukaryota</taxon>
        <taxon>Metazoa</taxon>
        <taxon>Chordata</taxon>
        <taxon>Craniata</taxon>
        <taxon>Vertebrata</taxon>
        <taxon>Euteleostomi</taxon>
        <taxon>Actinopterygii</taxon>
        <taxon>Neopterygii</taxon>
        <taxon>Teleostei</taxon>
        <taxon>Anguilliformes</taxon>
        <taxon>Anguillidae</taxon>
        <taxon>Anguilla</taxon>
    </lineage>
</organism>
<proteinExistence type="predicted"/>
<name>A0A0E9W785_ANGAN</name>
<evidence type="ECO:0000313" key="1">
    <source>
        <dbReference type="EMBL" id="JAH85445.1"/>
    </source>
</evidence>